<sequence length="73" mass="8278">MTSASLRSLVRWFHIGVALVLGTYIYSPLRIDPLWTDIVRFGVIPLATVTGLCLWKQGRIAKLLRRRSPAERA</sequence>
<feature type="transmembrane region" description="Helical" evidence="1">
    <location>
        <begin position="9"/>
        <end position="26"/>
    </location>
</feature>
<dbReference type="Proteomes" id="UP000531216">
    <property type="component" value="Unassembled WGS sequence"/>
</dbReference>
<organism evidence="2 3">
    <name type="scientific">Aureimonas phyllosphaerae</name>
    <dbReference type="NCBI Taxonomy" id="1166078"/>
    <lineage>
        <taxon>Bacteria</taxon>
        <taxon>Pseudomonadati</taxon>
        <taxon>Pseudomonadota</taxon>
        <taxon>Alphaproteobacteria</taxon>
        <taxon>Hyphomicrobiales</taxon>
        <taxon>Aurantimonadaceae</taxon>
        <taxon>Aureimonas</taxon>
    </lineage>
</organism>
<name>A0A7W6BYW0_9HYPH</name>
<feature type="transmembrane region" description="Helical" evidence="1">
    <location>
        <begin position="38"/>
        <end position="55"/>
    </location>
</feature>
<reference evidence="2 3" key="1">
    <citation type="submission" date="2020-08" db="EMBL/GenBank/DDBJ databases">
        <title>Genomic Encyclopedia of Type Strains, Phase IV (KMG-IV): sequencing the most valuable type-strain genomes for metagenomic binning, comparative biology and taxonomic classification.</title>
        <authorList>
            <person name="Goeker M."/>
        </authorList>
    </citation>
    <scope>NUCLEOTIDE SEQUENCE [LARGE SCALE GENOMIC DNA]</scope>
    <source>
        <strain evidence="2 3">DSM 25024</strain>
    </source>
</reference>
<evidence type="ECO:0000256" key="1">
    <source>
        <dbReference type="SAM" id="Phobius"/>
    </source>
</evidence>
<dbReference type="AlphaFoldDB" id="A0A7W6BYW0"/>
<comment type="caution">
    <text evidence="2">The sequence shown here is derived from an EMBL/GenBank/DDBJ whole genome shotgun (WGS) entry which is preliminary data.</text>
</comment>
<accession>A0A7W6BYW0</accession>
<evidence type="ECO:0000313" key="2">
    <source>
        <dbReference type="EMBL" id="MBB3937285.1"/>
    </source>
</evidence>
<dbReference type="EMBL" id="JACIDO010000008">
    <property type="protein sequence ID" value="MBB3937285.1"/>
    <property type="molecule type" value="Genomic_DNA"/>
</dbReference>
<gene>
    <name evidence="2" type="ORF">GGR05_003451</name>
</gene>
<keyword evidence="1" id="KW-0812">Transmembrane</keyword>
<keyword evidence="1" id="KW-0472">Membrane</keyword>
<evidence type="ECO:0000313" key="3">
    <source>
        <dbReference type="Proteomes" id="UP000531216"/>
    </source>
</evidence>
<keyword evidence="3" id="KW-1185">Reference proteome</keyword>
<dbReference type="OrthoDB" id="8758573at2"/>
<dbReference type="RefSeq" id="WP_090964222.1">
    <property type="nucleotide sequence ID" value="NZ_FOOA01000012.1"/>
</dbReference>
<proteinExistence type="predicted"/>
<protein>
    <submittedName>
        <fullName evidence="2">Uncharacterized protein</fullName>
    </submittedName>
</protein>
<keyword evidence="1" id="KW-1133">Transmembrane helix</keyword>